<reference evidence="2 3" key="1">
    <citation type="submission" date="2024-06" db="EMBL/GenBank/DDBJ databases">
        <title>The Natural Products Discovery Center: Release of the First 8490 Sequenced Strains for Exploring Actinobacteria Biosynthetic Diversity.</title>
        <authorList>
            <person name="Kalkreuter E."/>
            <person name="Kautsar S.A."/>
            <person name="Yang D."/>
            <person name="Bader C.D."/>
            <person name="Teijaro C.N."/>
            <person name="Fluegel L."/>
            <person name="Davis C.M."/>
            <person name="Simpson J.R."/>
            <person name="Lauterbach L."/>
            <person name="Steele A.D."/>
            <person name="Gui C."/>
            <person name="Meng S."/>
            <person name="Li G."/>
            <person name="Viehrig K."/>
            <person name="Ye F."/>
            <person name="Su P."/>
            <person name="Kiefer A.F."/>
            <person name="Nichols A."/>
            <person name="Cepeda A.J."/>
            <person name="Yan W."/>
            <person name="Fan B."/>
            <person name="Jiang Y."/>
            <person name="Adhikari A."/>
            <person name="Zheng C.-J."/>
            <person name="Schuster L."/>
            <person name="Cowan T.M."/>
            <person name="Smanski M.J."/>
            <person name="Chevrette M.G."/>
            <person name="De Carvalho L.P.S."/>
            <person name="Shen B."/>
        </authorList>
    </citation>
    <scope>NUCLEOTIDE SEQUENCE [LARGE SCALE GENOMIC DNA]</scope>
    <source>
        <strain evidence="2 3">NPDC019708</strain>
    </source>
</reference>
<keyword evidence="1" id="KW-0732">Signal</keyword>
<evidence type="ECO:0000256" key="1">
    <source>
        <dbReference type="SAM" id="SignalP"/>
    </source>
</evidence>
<accession>A0ABV2WS52</accession>
<feature type="signal peptide" evidence="1">
    <location>
        <begin position="1"/>
        <end position="19"/>
    </location>
</feature>
<organism evidence="2 3">
    <name type="scientific">Nocardia rhamnosiphila</name>
    <dbReference type="NCBI Taxonomy" id="426716"/>
    <lineage>
        <taxon>Bacteria</taxon>
        <taxon>Bacillati</taxon>
        <taxon>Actinomycetota</taxon>
        <taxon>Actinomycetes</taxon>
        <taxon>Mycobacteriales</taxon>
        <taxon>Nocardiaceae</taxon>
        <taxon>Nocardia</taxon>
    </lineage>
</organism>
<dbReference type="GeneID" id="96244859"/>
<dbReference type="Proteomes" id="UP001550628">
    <property type="component" value="Unassembled WGS sequence"/>
</dbReference>
<comment type="caution">
    <text evidence="2">The sequence shown here is derived from an EMBL/GenBank/DDBJ whole genome shotgun (WGS) entry which is preliminary data.</text>
</comment>
<sequence>MSKGYLLGALIMVSGVFRAATAEADPHEVTDHGNGCVIDPAAPAVTVESLRSHCTARQHAEIYLAAQAGAVPSGVKNGWVTSSSVAEPIAPTFWLGKTFDTGPEGGRLTNRVTGADIAGWPAEVYLAPSREDGEPTWVLDYTPAITPQVYDEIREVVPGVWLGYSWWRGEHRTPVMLSFVLA</sequence>
<gene>
    <name evidence="2" type="ORF">ABZ510_17795</name>
</gene>
<protein>
    <submittedName>
        <fullName evidence="2">Uncharacterized protein</fullName>
    </submittedName>
</protein>
<dbReference type="RefSeq" id="WP_245713252.1">
    <property type="nucleotide sequence ID" value="NZ_JBEXYG010000007.1"/>
</dbReference>
<feature type="chain" id="PRO_5047143904" evidence="1">
    <location>
        <begin position="20"/>
        <end position="182"/>
    </location>
</feature>
<dbReference type="EMBL" id="JBEYBF010000011">
    <property type="protein sequence ID" value="MEU1953702.1"/>
    <property type="molecule type" value="Genomic_DNA"/>
</dbReference>
<evidence type="ECO:0000313" key="2">
    <source>
        <dbReference type="EMBL" id="MEU1953702.1"/>
    </source>
</evidence>
<name>A0ABV2WS52_9NOCA</name>
<keyword evidence="3" id="KW-1185">Reference proteome</keyword>
<evidence type="ECO:0000313" key="3">
    <source>
        <dbReference type="Proteomes" id="UP001550628"/>
    </source>
</evidence>
<proteinExistence type="predicted"/>